<sequence length="376" mass="43195">MKKILFISHDASRTGAPMLLFNLLIWLKNTKNINYNITVLLGDGGELQQDFSNNFKTFLLNKKYNFINKRINNIANKVYAKYLKKRIFNKNWDLIFSNTIVNGHILQQFTNKSIPKIAYVHELEDSINLFIKRGKAAKTLELANLFFCGSQMVQQTLTEKFNIATQKTKVMYSFINFKNELYQKKENLNIELRKELDIHPNATVVGMLGSLINRKGPDLFFKTAAKCSEQLFHFVWVGANNKQELNSKLTELNINNKNSSILVSSANYHQYYSLIDVLFLSSREDPYPLVMAEASAYGIPIICFDGAGGTQEFIDDKIGFIAPFEDIDFVSEKLKYFSEGNNSKKNAKYIQQKSLQWHDIEKSARIIVNEIAKLTS</sequence>
<keyword evidence="2" id="KW-0328">Glycosyltransferase</keyword>
<comment type="caution">
    <text evidence="2">The sequence shown here is derived from an EMBL/GenBank/DDBJ whole genome shotgun (WGS) entry which is preliminary data.</text>
</comment>
<evidence type="ECO:0000313" key="2">
    <source>
        <dbReference type="EMBL" id="MFD0762111.1"/>
    </source>
</evidence>
<feature type="domain" description="Glycosyl transferase family 1" evidence="1">
    <location>
        <begin position="191"/>
        <end position="349"/>
    </location>
</feature>
<dbReference type="EC" id="2.4.-.-" evidence="2"/>
<dbReference type="Pfam" id="PF00534">
    <property type="entry name" value="Glycos_transf_1"/>
    <property type="match status" value="1"/>
</dbReference>
<dbReference type="PANTHER" id="PTHR12526">
    <property type="entry name" value="GLYCOSYLTRANSFERASE"/>
    <property type="match status" value="1"/>
</dbReference>
<proteinExistence type="predicted"/>
<dbReference type="RefSeq" id="WP_386782354.1">
    <property type="nucleotide sequence ID" value="NZ_JBHTIC010000008.1"/>
</dbReference>
<keyword evidence="2" id="KW-0808">Transferase</keyword>
<name>A0ABW2Z854_9FLAO</name>
<accession>A0ABW2Z854</accession>
<organism evidence="2 3">
    <name type="scientific">Lutibacter aestuarii</name>
    <dbReference type="NCBI Taxonomy" id="861111"/>
    <lineage>
        <taxon>Bacteria</taxon>
        <taxon>Pseudomonadati</taxon>
        <taxon>Bacteroidota</taxon>
        <taxon>Flavobacteriia</taxon>
        <taxon>Flavobacteriales</taxon>
        <taxon>Flavobacteriaceae</taxon>
        <taxon>Lutibacter</taxon>
    </lineage>
</organism>
<dbReference type="GO" id="GO:0016757">
    <property type="term" value="F:glycosyltransferase activity"/>
    <property type="evidence" value="ECO:0007669"/>
    <property type="project" value="UniProtKB-KW"/>
</dbReference>
<dbReference type="EMBL" id="JBHTIC010000008">
    <property type="protein sequence ID" value="MFD0762111.1"/>
    <property type="molecule type" value="Genomic_DNA"/>
</dbReference>
<evidence type="ECO:0000259" key="1">
    <source>
        <dbReference type="Pfam" id="PF00534"/>
    </source>
</evidence>
<dbReference type="Proteomes" id="UP001597032">
    <property type="component" value="Unassembled WGS sequence"/>
</dbReference>
<gene>
    <name evidence="2" type="ORF">ACFQZW_08460</name>
</gene>
<dbReference type="InterPro" id="IPR001296">
    <property type="entry name" value="Glyco_trans_1"/>
</dbReference>
<dbReference type="Gene3D" id="3.40.50.2000">
    <property type="entry name" value="Glycogen Phosphorylase B"/>
    <property type="match status" value="2"/>
</dbReference>
<reference evidence="3" key="1">
    <citation type="journal article" date="2019" name="Int. J. Syst. Evol. Microbiol.">
        <title>The Global Catalogue of Microorganisms (GCM) 10K type strain sequencing project: providing services to taxonomists for standard genome sequencing and annotation.</title>
        <authorList>
            <consortium name="The Broad Institute Genomics Platform"/>
            <consortium name="The Broad Institute Genome Sequencing Center for Infectious Disease"/>
            <person name="Wu L."/>
            <person name="Ma J."/>
        </authorList>
    </citation>
    <scope>NUCLEOTIDE SEQUENCE [LARGE SCALE GENOMIC DNA]</scope>
    <source>
        <strain evidence="3">CCUG 60022</strain>
    </source>
</reference>
<dbReference type="SUPFAM" id="SSF53756">
    <property type="entry name" value="UDP-Glycosyltransferase/glycogen phosphorylase"/>
    <property type="match status" value="1"/>
</dbReference>
<evidence type="ECO:0000313" key="3">
    <source>
        <dbReference type="Proteomes" id="UP001597032"/>
    </source>
</evidence>
<protein>
    <submittedName>
        <fullName evidence="2">Glycosyltransferase</fullName>
        <ecNumber evidence="2">2.4.-.-</ecNumber>
    </submittedName>
</protein>
<keyword evidence="3" id="KW-1185">Reference proteome</keyword>